<dbReference type="SUPFAM" id="SSF55729">
    <property type="entry name" value="Acyl-CoA N-acyltransferases (Nat)"/>
    <property type="match status" value="1"/>
</dbReference>
<dbReference type="EMBL" id="CP065647">
    <property type="protein sequence ID" value="QPR74879.1"/>
    <property type="molecule type" value="Genomic_DNA"/>
</dbReference>
<dbReference type="Proteomes" id="UP000435910">
    <property type="component" value="Unassembled WGS sequence"/>
</dbReference>
<dbReference type="Pfam" id="PF00583">
    <property type="entry name" value="Acetyltransf_1"/>
    <property type="match status" value="1"/>
</dbReference>
<organism evidence="3 4">
    <name type="scientific">Bacillus licheniformis</name>
    <dbReference type="NCBI Taxonomy" id="1402"/>
    <lineage>
        <taxon>Bacteria</taxon>
        <taxon>Bacillati</taxon>
        <taxon>Bacillota</taxon>
        <taxon>Bacilli</taxon>
        <taxon>Bacillales</taxon>
        <taxon>Bacillaceae</taxon>
        <taxon>Bacillus</taxon>
    </lineage>
</organism>
<evidence type="ECO:0000313" key="4">
    <source>
        <dbReference type="Proteomes" id="UP000435910"/>
    </source>
</evidence>
<dbReference type="PANTHER" id="PTHR43617">
    <property type="entry name" value="L-AMINO ACID N-ACETYLTRANSFERASE"/>
    <property type="match status" value="1"/>
</dbReference>
<dbReference type="Proteomes" id="UP000595038">
    <property type="component" value="Chromosome"/>
</dbReference>
<evidence type="ECO:0000313" key="3">
    <source>
        <dbReference type="EMBL" id="TWL23690.1"/>
    </source>
</evidence>
<proteinExistence type="predicted"/>
<dbReference type="AlphaFoldDB" id="A0A1Y0YU76"/>
<reference evidence="2 5" key="2">
    <citation type="submission" date="2020-12" db="EMBL/GenBank/DDBJ databases">
        <title>FDA dAtabase for Regulatory Grade micrObial Sequences (FDA-ARGOS): Supporting development and validation of Infectious Disease Dx tests.</title>
        <authorList>
            <person name="Nelson B."/>
            <person name="Plummer A."/>
            <person name="Tallon L."/>
            <person name="Sadzewicz L."/>
            <person name="Zhao X."/>
            <person name="Boylan J."/>
            <person name="Ott S."/>
            <person name="Bowen H."/>
            <person name="Vavikolanu K."/>
            <person name="Mehta A."/>
            <person name="Aluvathingal J."/>
            <person name="Nadendla S."/>
            <person name="Myers T."/>
            <person name="Yan Y."/>
            <person name="Sichtig H."/>
        </authorList>
    </citation>
    <scope>NUCLEOTIDE SEQUENCE [LARGE SCALE GENOMIC DNA]</scope>
    <source>
        <strain evidence="2 5">FDAARGOS_923</strain>
    </source>
</reference>
<evidence type="ECO:0000313" key="2">
    <source>
        <dbReference type="EMBL" id="QPR74879.1"/>
    </source>
</evidence>
<feature type="domain" description="N-acetyltransferase" evidence="1">
    <location>
        <begin position="2"/>
        <end position="169"/>
    </location>
</feature>
<dbReference type="RefSeq" id="WP_003183733.1">
    <property type="nucleotide sequence ID" value="NZ_CAMFKN010000004.1"/>
</dbReference>
<reference evidence="3 4" key="1">
    <citation type="submission" date="2019-06" db="EMBL/GenBank/DDBJ databases">
        <title>Genome sequence analysis of &gt;100 Bacillus licheniformis strains suggests intrinsic resistance to this species.</title>
        <authorList>
            <person name="Wels M."/>
            <person name="Siezen R.J."/>
            <person name="Johansen E."/>
            <person name="Stuer-Lauridsen B."/>
            <person name="Bjerre K."/>
            <person name="Nielsen B.K.K."/>
        </authorList>
    </citation>
    <scope>NUCLEOTIDE SEQUENCE [LARGE SCALE GENOMIC DNA]</scope>
    <source>
        <strain evidence="3 4">BAC-16736</strain>
    </source>
</reference>
<accession>A0A1Y0YU76</accession>
<dbReference type="InterPro" id="IPR016181">
    <property type="entry name" value="Acyl_CoA_acyltransferase"/>
</dbReference>
<protein>
    <submittedName>
        <fullName evidence="2">GNAT family N-acetyltransferase</fullName>
    </submittedName>
</protein>
<evidence type="ECO:0000313" key="5">
    <source>
        <dbReference type="Proteomes" id="UP000595038"/>
    </source>
</evidence>
<dbReference type="Gene3D" id="3.40.630.30">
    <property type="match status" value="1"/>
</dbReference>
<dbReference type="InterPro" id="IPR050276">
    <property type="entry name" value="MshD_Acetyltransferase"/>
</dbReference>
<dbReference type="GO" id="GO:0016747">
    <property type="term" value="F:acyltransferase activity, transferring groups other than amino-acyl groups"/>
    <property type="evidence" value="ECO:0007669"/>
    <property type="project" value="InterPro"/>
</dbReference>
<dbReference type="PROSITE" id="PS51186">
    <property type="entry name" value="GNAT"/>
    <property type="match status" value="1"/>
</dbReference>
<dbReference type="CDD" id="cd04301">
    <property type="entry name" value="NAT_SF"/>
    <property type="match status" value="1"/>
</dbReference>
<dbReference type="PANTHER" id="PTHR43617:SF30">
    <property type="entry name" value="HISTONE ACETYLTRANSFERASE"/>
    <property type="match status" value="1"/>
</dbReference>
<sequence>MILIRKAKSSDANSIANVHVESWKTTYQGVLPDDTLSKLSVENQAELWRTSLSDPQNQDIVYVAQETDGKIIGFASGGPNRDHLSKYKGEVSAIYLLLQYQKKGIGSRLMKAIVEELVKKNIKSLLVWVLAGNPSINFYEKLGGRQSTTKQIQFGEGYFKAIAIGWTDINGFLL</sequence>
<name>A0A1Y0YU76_BACLI</name>
<evidence type="ECO:0000259" key="1">
    <source>
        <dbReference type="PROSITE" id="PS51186"/>
    </source>
</evidence>
<dbReference type="EMBL" id="NILC01000028">
    <property type="protein sequence ID" value="TWL23690.1"/>
    <property type="molecule type" value="Genomic_DNA"/>
</dbReference>
<gene>
    <name evidence="3" type="ORF">CHCC16736_1398</name>
    <name evidence="2" type="ORF">I6G80_11805</name>
</gene>
<dbReference type="InterPro" id="IPR000182">
    <property type="entry name" value="GNAT_dom"/>
</dbReference>